<organism evidence="3 4">
    <name type="scientific">Paspalum notatum var. saurae</name>
    <dbReference type="NCBI Taxonomy" id="547442"/>
    <lineage>
        <taxon>Eukaryota</taxon>
        <taxon>Viridiplantae</taxon>
        <taxon>Streptophyta</taxon>
        <taxon>Embryophyta</taxon>
        <taxon>Tracheophyta</taxon>
        <taxon>Spermatophyta</taxon>
        <taxon>Magnoliopsida</taxon>
        <taxon>Liliopsida</taxon>
        <taxon>Poales</taxon>
        <taxon>Poaceae</taxon>
        <taxon>PACMAD clade</taxon>
        <taxon>Panicoideae</taxon>
        <taxon>Andropogonodae</taxon>
        <taxon>Paspaleae</taxon>
        <taxon>Paspalinae</taxon>
        <taxon>Paspalum</taxon>
    </lineage>
</organism>
<dbReference type="Gene3D" id="1.20.1280.50">
    <property type="match status" value="1"/>
</dbReference>
<proteinExistence type="predicted"/>
<dbReference type="InterPro" id="IPR053781">
    <property type="entry name" value="F-box_AtFBL13-like"/>
</dbReference>
<dbReference type="Proteomes" id="UP001341281">
    <property type="component" value="Chromosome 07"/>
</dbReference>
<evidence type="ECO:0000256" key="1">
    <source>
        <dbReference type="SAM" id="MobiDB-lite"/>
    </source>
</evidence>
<dbReference type="SMART" id="SM00256">
    <property type="entry name" value="FBOX"/>
    <property type="match status" value="1"/>
</dbReference>
<feature type="domain" description="F-box" evidence="2">
    <location>
        <begin position="23"/>
        <end position="76"/>
    </location>
</feature>
<gene>
    <name evidence="3" type="ORF">U9M48_032643</name>
</gene>
<dbReference type="AlphaFoldDB" id="A0AAQ3U5H3"/>
<dbReference type="InterPro" id="IPR001810">
    <property type="entry name" value="F-box_dom"/>
</dbReference>
<reference evidence="3 4" key="1">
    <citation type="submission" date="2024-02" db="EMBL/GenBank/DDBJ databases">
        <title>High-quality chromosome-scale genome assembly of Pensacola bahiagrass (Paspalum notatum Flugge var. saurae).</title>
        <authorList>
            <person name="Vega J.M."/>
            <person name="Podio M."/>
            <person name="Orjuela J."/>
            <person name="Siena L.A."/>
            <person name="Pessino S.C."/>
            <person name="Combes M.C."/>
            <person name="Mariac C."/>
            <person name="Albertini E."/>
            <person name="Pupilli F."/>
            <person name="Ortiz J.P.A."/>
            <person name="Leblanc O."/>
        </authorList>
    </citation>
    <scope>NUCLEOTIDE SEQUENCE [LARGE SCALE GENOMIC DNA]</scope>
    <source>
        <strain evidence="3">R1</strain>
        <tissue evidence="3">Leaf</tissue>
    </source>
</reference>
<feature type="region of interest" description="Disordered" evidence="1">
    <location>
        <begin position="1"/>
        <end position="22"/>
    </location>
</feature>
<evidence type="ECO:0000259" key="2">
    <source>
        <dbReference type="PROSITE" id="PS50181"/>
    </source>
</evidence>
<dbReference type="CDD" id="cd22160">
    <property type="entry name" value="F-box_AtFBL13-like"/>
    <property type="match status" value="1"/>
</dbReference>
<dbReference type="PANTHER" id="PTHR34223:SF113">
    <property type="entry name" value="OS04G0207100 PROTEIN"/>
    <property type="match status" value="1"/>
</dbReference>
<dbReference type="PANTHER" id="PTHR34223">
    <property type="entry name" value="OS11G0201299 PROTEIN"/>
    <property type="match status" value="1"/>
</dbReference>
<name>A0AAQ3U5H3_PASNO</name>
<dbReference type="InterPro" id="IPR053197">
    <property type="entry name" value="F-box_SCFL_complex_component"/>
</dbReference>
<dbReference type="Gene3D" id="3.80.10.10">
    <property type="entry name" value="Ribonuclease Inhibitor"/>
    <property type="match status" value="1"/>
</dbReference>
<dbReference type="SUPFAM" id="SSF52047">
    <property type="entry name" value="RNI-like"/>
    <property type="match status" value="1"/>
</dbReference>
<dbReference type="InterPro" id="IPR032675">
    <property type="entry name" value="LRR_dom_sf"/>
</dbReference>
<keyword evidence="4" id="KW-1185">Reference proteome</keyword>
<protein>
    <recommendedName>
        <fullName evidence="2">F-box domain-containing protein</fullName>
    </recommendedName>
</protein>
<dbReference type="EMBL" id="CP144751">
    <property type="protein sequence ID" value="WVZ85758.1"/>
    <property type="molecule type" value="Genomic_DNA"/>
</dbReference>
<accession>A0AAQ3U5H3</accession>
<dbReference type="Pfam" id="PF00646">
    <property type="entry name" value="F-box"/>
    <property type="match status" value="1"/>
</dbReference>
<sequence>MAQPSSKRACTTATAADGDGGGTDRLSALPDALLHSVMRFLPARQAVRTSALSRRWRDLWRRMPCLDVDHQQFRRRGDTISMAWTRFEDFTANLLMHHRAPVLDRLRLCAIGEPRDLYRWVRRGISYRPVELDLDLKVPGSYPLIRLPPLGLGPARRLRTLRLRRLSLGAGFADDLRSRCPVLEDLELWDCNCEFREIVSATLKRLAIECSSDHEYGDGGRPLSVTAPALASLRLAFSECTNPRVFLLNNGAESVLRASINGCNEFMDGDLFRLLSSLCSVKTLELCRFSYPNAKLRNEEKEMFPKLNNLTTLLLANCDMSKRFDILELFLQNAPSLKKVTLQHCTYPELIRKKGAPRKIIPPQYRKLVSLESHDLNLIEIKYKDGNTNNLFRLLMSIRTRLLKNTIVLIKDKGPTL</sequence>
<dbReference type="SUPFAM" id="SSF81383">
    <property type="entry name" value="F-box domain"/>
    <property type="match status" value="1"/>
</dbReference>
<dbReference type="InterPro" id="IPR036047">
    <property type="entry name" value="F-box-like_dom_sf"/>
</dbReference>
<evidence type="ECO:0000313" key="3">
    <source>
        <dbReference type="EMBL" id="WVZ85758.1"/>
    </source>
</evidence>
<evidence type="ECO:0000313" key="4">
    <source>
        <dbReference type="Proteomes" id="UP001341281"/>
    </source>
</evidence>
<dbReference type="PROSITE" id="PS50181">
    <property type="entry name" value="FBOX"/>
    <property type="match status" value="1"/>
</dbReference>